<feature type="domain" description="Proteasome adapter and scaffold protein ECM29 HEAT-repeat" evidence="6">
    <location>
        <begin position="1252"/>
        <end position="1413"/>
    </location>
</feature>
<evidence type="ECO:0008006" key="9">
    <source>
        <dbReference type="Google" id="ProtNLM"/>
    </source>
</evidence>
<dbReference type="GO" id="GO:0043248">
    <property type="term" value="P:proteasome assembly"/>
    <property type="evidence" value="ECO:0007669"/>
    <property type="project" value="EnsemblFungi"/>
</dbReference>
<evidence type="ECO:0000256" key="4">
    <source>
        <dbReference type="ARBA" id="ARBA00022942"/>
    </source>
</evidence>
<evidence type="ECO:0000313" key="7">
    <source>
        <dbReference type="EMBL" id="ODQ79609.1"/>
    </source>
</evidence>
<evidence type="ECO:0000259" key="6">
    <source>
        <dbReference type="Pfam" id="PF24492"/>
    </source>
</evidence>
<dbReference type="GO" id="GO:0036503">
    <property type="term" value="P:ERAD pathway"/>
    <property type="evidence" value="ECO:0007669"/>
    <property type="project" value="TreeGrafter"/>
</dbReference>
<sequence>MDAELLLIDKVELRIALAATALQFEAAIKVYLSPLLLKLASPHAPVRQQILQTIQHLVTRINAYPEIQLPVSALMAQVKAPSVPAGADAYTVRIYSLLFISRGIDRMSPLEMTEFLPELVKGISLFTQPVVAARIFSCVCKILVAVTPPQQASIEAHALRAAFVFDDTPEDESLLCGWLTKLFLLQPAPGDKSYPCPGLLATDVAFLTQDAGVSFTSDLLTEYKRQILAFVACGCFKDSEIQTLVVIATVDGSSSINDLADTVIRKLSIGYESRALISSLFALFLGNATQPAVKPTLQARILAVLCQSKLAAHHPDVSRVSSIGLNSDYTRLKQNTVLFVKWVAQSIGEIDDPFYVSIAAQLKQNLLAEGWPQMDTSVVKNYSGAIAQRRSQYEALGSILKRQPGLLQELSLLYLGFLFDSLAGDTAELRLTIQDSLSGLTVHLPGLPAPLKAQLKTMLGDYLITASGDADALSSLRYVAIKYVNCAFSFDDAEARMLCIFGCSSQNRADIIEEASKGLHPYWFNILQSSNTTEFRSTPALLGSQNTLGFPRFVEMVDVLLASKHALRFAMDRAVEFVVRSLVMEAIQGRTTVVVPDQEWEIRVDKALEFDETVNGLLRVRLNEDDPMDGLSLELALFLSLIVDEFTLTANVFQGSNASFGRIFTKLASLVPDATVAMFLPDITRFEAVRRATTLEAVVQYAAKAVAVVGSHPSNPDSCVTDLIESLVQPELTSKGDLLVLGGLVARLTLRGRVVSVLPRVLDVILAALANPKLYETALEAVSQLAMLGSLSLPEALGFWTAAVAVIEPRVRKLDEKSTLTWAYLAIAQPEASESPFESVLYSTHVSKQVEYLFTSGEAFAIVAAGWDAKILAQKTDIQGKPALVPSRGTRLPLILLLVMKACLETKPALRKAGCIWLLSLVQYCGHLPAVQLKAADIHLVFMRFLADRDELVQESASRGLSIVYEMGDAELKDTLVRGLLKSFTDSTTSSFTSGSVSHDTELFEPGVMNTNDGSVSTYKDILNLASEVGDPSLVYKFMSLAKNSALWSSRKGIAFGLGSILSKSALDDLLVKDSRLSSRLIPKLYRYRFDPNTSVAKSMGDIWNLLIADSTRAVTDNYEEILADLLKSMGHKEWRVRQAATAALIELLQTVPLETYEPQLEEIWQMGFRAIDDIKESVRKEGNRLTRSLTTTLVRSIDVDHGASQLRASSVLGKLIPFLLGGKGLLGDAEEVRNFALETILKLCTKTGSAIKPFIPTLLEQMVVLMSTLEPQIVNYLALNADKYNVRASDLDAKRLQSVGHSPIIEAMERLLDLVDDSTMEQVVPAVVSAIKRSIGLPSKAAGSRIMATLVLKHHMLTKPYGDVLLKTAIGQIGDRNDTIASSYATAAGYLCRIASVDLTLRLAKKLQTMYFEGDDRTRMVAGIASEAVSKYSGDRFASLAAAFLPLAYIAKNDPEEGVSEPFSREWADNTSGNGAIRLYLSEITELIQANLTSQLYLIRKVVSQAIAGVCAAFSDSSVDVASVGEKNMAQLFTVLLEACKGRSWAGKEHVLDALVSLAIKFQAYVEIQPALGEAIARTVLVEAKRKNRAYAKHAIKSLGRYLGVYQDEVDEYIEIVTAALDDEYYEDESDDEETKPSNKSSQRNLLREEERLELVRSLVAAFAVSPHGDIHAELFVVVLQSLTKIFASSLVIPTWKSELVAVEGLHAVAQRVLSQSQHVELTPKHVETFVTTWKQLLEVAGRDKDIENVRVQFYKATAAWLRLFASELCLVDAAAFEAVVRDTVGDAMANETSNLVRHELEKIQEWQTE</sequence>
<dbReference type="InterPro" id="IPR024372">
    <property type="entry name" value="Ecm29_N"/>
</dbReference>
<keyword evidence="3" id="KW-0677">Repeat</keyword>
<dbReference type="GO" id="GO:0042030">
    <property type="term" value="F:ATPase inhibitor activity"/>
    <property type="evidence" value="ECO:0007669"/>
    <property type="project" value="EnsemblFungi"/>
</dbReference>
<dbReference type="InterPro" id="IPR055443">
    <property type="entry name" value="HEAT_ECM29"/>
</dbReference>
<reference evidence="8" key="1">
    <citation type="submission" date="2016-05" db="EMBL/GenBank/DDBJ databases">
        <title>Comparative genomics of biotechnologically important yeasts.</title>
        <authorList>
            <consortium name="DOE Joint Genome Institute"/>
            <person name="Riley R."/>
            <person name="Haridas S."/>
            <person name="Wolfe K.H."/>
            <person name="Lopes M.R."/>
            <person name="Hittinger C.T."/>
            <person name="Goker M."/>
            <person name="Salamov A."/>
            <person name="Wisecaver J."/>
            <person name="Long T.M."/>
            <person name="Aerts A.L."/>
            <person name="Barry K."/>
            <person name="Choi C."/>
            <person name="Clum A."/>
            <person name="Coughlan A.Y."/>
            <person name="Deshpande S."/>
            <person name="Douglass A.P."/>
            <person name="Hanson S.J."/>
            <person name="Klenk H.-P."/>
            <person name="Labutti K."/>
            <person name="Lapidus A."/>
            <person name="Lindquist E."/>
            <person name="Lipzen A."/>
            <person name="Meier-Kolthoff J.P."/>
            <person name="Ohm R.A."/>
            <person name="Otillar R.P."/>
            <person name="Pangilinan J."/>
            <person name="Peng Y."/>
            <person name="Rokas A."/>
            <person name="Rosa C.A."/>
            <person name="Scheuner C."/>
            <person name="Sibirny A.A."/>
            <person name="Slot J.C."/>
            <person name="Stielow J.B."/>
            <person name="Sun H."/>
            <person name="Kurtzman C.P."/>
            <person name="Blackwell M."/>
            <person name="Grigoriev I.V."/>
            <person name="Jeffries T.W."/>
        </authorList>
    </citation>
    <scope>NUCLEOTIDE SEQUENCE [LARGE SCALE GENOMIC DNA]</scope>
    <source>
        <strain evidence="8">NRRL Y-12698</strain>
    </source>
</reference>
<evidence type="ECO:0000256" key="1">
    <source>
        <dbReference type="ARBA" id="ARBA00004496"/>
    </source>
</evidence>
<dbReference type="GO" id="GO:0005634">
    <property type="term" value="C:nucleus"/>
    <property type="evidence" value="ECO:0007669"/>
    <property type="project" value="EnsemblFungi"/>
</dbReference>
<keyword evidence="2" id="KW-0963">Cytoplasm</keyword>
<dbReference type="Proteomes" id="UP000094336">
    <property type="component" value="Unassembled WGS sequence"/>
</dbReference>
<dbReference type="GO" id="GO:0000502">
    <property type="term" value="C:proteasome complex"/>
    <property type="evidence" value="ECO:0007669"/>
    <property type="project" value="UniProtKB-KW"/>
</dbReference>
<evidence type="ECO:0000256" key="3">
    <source>
        <dbReference type="ARBA" id="ARBA00022737"/>
    </source>
</evidence>
<keyword evidence="4" id="KW-0647">Proteasome</keyword>
<evidence type="ECO:0000259" key="5">
    <source>
        <dbReference type="Pfam" id="PF13001"/>
    </source>
</evidence>
<dbReference type="GO" id="GO:0060090">
    <property type="term" value="F:molecular adaptor activity"/>
    <property type="evidence" value="ECO:0007669"/>
    <property type="project" value="EnsemblFungi"/>
</dbReference>
<protein>
    <recommendedName>
        <fullName evidence="9">TATA-binding protein interacting (TIP20) domain-containing protein</fullName>
    </recommendedName>
</protein>
<evidence type="ECO:0000256" key="2">
    <source>
        <dbReference type="ARBA" id="ARBA00022490"/>
    </source>
</evidence>
<organism evidence="7 8">
    <name type="scientific">Babjeviella inositovora NRRL Y-12698</name>
    <dbReference type="NCBI Taxonomy" id="984486"/>
    <lineage>
        <taxon>Eukaryota</taxon>
        <taxon>Fungi</taxon>
        <taxon>Dikarya</taxon>
        <taxon>Ascomycota</taxon>
        <taxon>Saccharomycotina</taxon>
        <taxon>Pichiomycetes</taxon>
        <taxon>Serinales incertae sedis</taxon>
        <taxon>Babjeviella</taxon>
    </lineage>
</organism>
<dbReference type="PANTHER" id="PTHR23346">
    <property type="entry name" value="TRANSLATIONAL ACTIVATOR GCN1-RELATED"/>
    <property type="match status" value="1"/>
</dbReference>
<dbReference type="STRING" id="984486.A0A1E3QPH2"/>
<dbReference type="SUPFAM" id="SSF48371">
    <property type="entry name" value="ARM repeat"/>
    <property type="match status" value="3"/>
</dbReference>
<dbReference type="Pfam" id="PF23731">
    <property type="entry name" value="ARM_ECM29_C"/>
    <property type="match status" value="1"/>
</dbReference>
<comment type="subcellular location">
    <subcellularLocation>
        <location evidence="1">Cytoplasm</location>
    </subcellularLocation>
</comment>
<dbReference type="InterPro" id="IPR011989">
    <property type="entry name" value="ARM-like"/>
</dbReference>
<dbReference type="OrthoDB" id="16066at2759"/>
<accession>A0A1E3QPH2</accession>
<dbReference type="GeneID" id="30146963"/>
<dbReference type="Pfam" id="PF13001">
    <property type="entry name" value="ECM29_N"/>
    <property type="match status" value="1"/>
</dbReference>
<gene>
    <name evidence="7" type="ORF">BABINDRAFT_161989</name>
</gene>
<name>A0A1E3QPH2_9ASCO</name>
<dbReference type="GO" id="GO:0005737">
    <property type="term" value="C:cytoplasm"/>
    <property type="evidence" value="ECO:0007669"/>
    <property type="project" value="UniProtKB-SubCell"/>
</dbReference>
<dbReference type="Gene3D" id="1.25.10.10">
    <property type="entry name" value="Leucine-rich Repeat Variant"/>
    <property type="match status" value="2"/>
</dbReference>
<evidence type="ECO:0000313" key="8">
    <source>
        <dbReference type="Proteomes" id="UP000094336"/>
    </source>
</evidence>
<proteinExistence type="predicted"/>
<feature type="domain" description="Proteasome component Ecm29 N-terminal" evidence="5">
    <location>
        <begin position="8"/>
        <end position="502"/>
    </location>
</feature>
<dbReference type="InterPro" id="IPR016024">
    <property type="entry name" value="ARM-type_fold"/>
</dbReference>
<dbReference type="RefSeq" id="XP_018984937.1">
    <property type="nucleotide sequence ID" value="XM_019129110.1"/>
</dbReference>
<keyword evidence="8" id="KW-1185">Reference proteome</keyword>
<dbReference type="EMBL" id="KV454432">
    <property type="protein sequence ID" value="ODQ79609.1"/>
    <property type="molecule type" value="Genomic_DNA"/>
</dbReference>
<dbReference type="Pfam" id="PF24492">
    <property type="entry name" value="HEAT_ECM29"/>
    <property type="match status" value="1"/>
</dbReference>
<dbReference type="PANTHER" id="PTHR23346:SF19">
    <property type="entry name" value="PROTEASOME ADAPTER AND SCAFFOLD PROTEIN ECM29"/>
    <property type="match status" value="1"/>
</dbReference>